<feature type="transmembrane region" description="Helical" evidence="1">
    <location>
        <begin position="289"/>
        <end position="308"/>
    </location>
</feature>
<gene>
    <name evidence="2" type="ORF">BOO71_0006394</name>
</gene>
<keyword evidence="1" id="KW-0812">Transmembrane</keyword>
<evidence type="ECO:0000313" key="2">
    <source>
        <dbReference type="EMBL" id="OLV18230.1"/>
    </source>
</evidence>
<feature type="transmembrane region" description="Helical" evidence="1">
    <location>
        <begin position="365"/>
        <end position="386"/>
    </location>
</feature>
<feature type="transmembrane region" description="Helical" evidence="1">
    <location>
        <begin position="88"/>
        <end position="108"/>
    </location>
</feature>
<dbReference type="RefSeq" id="WP_075832251.1">
    <property type="nucleotide sequence ID" value="NZ_MSTI01000070.1"/>
</dbReference>
<feature type="transmembrane region" description="Helical" evidence="1">
    <location>
        <begin position="201"/>
        <end position="218"/>
    </location>
</feature>
<name>A0A1U7NZ94_9DEIO</name>
<feature type="transmembrane region" description="Helical" evidence="1">
    <location>
        <begin position="393"/>
        <end position="411"/>
    </location>
</feature>
<dbReference type="Proteomes" id="UP000186607">
    <property type="component" value="Unassembled WGS sequence"/>
</dbReference>
<keyword evidence="1" id="KW-0472">Membrane</keyword>
<feature type="transmembrane region" description="Helical" evidence="1">
    <location>
        <begin position="171"/>
        <end position="194"/>
    </location>
</feature>
<feature type="transmembrane region" description="Helical" evidence="1">
    <location>
        <begin position="114"/>
        <end position="134"/>
    </location>
</feature>
<evidence type="ECO:0000256" key="1">
    <source>
        <dbReference type="SAM" id="Phobius"/>
    </source>
</evidence>
<feature type="transmembrane region" description="Helical" evidence="1">
    <location>
        <begin position="141"/>
        <end position="165"/>
    </location>
</feature>
<feature type="transmembrane region" description="Helical" evidence="1">
    <location>
        <begin position="261"/>
        <end position="283"/>
    </location>
</feature>
<reference evidence="2 3" key="1">
    <citation type="submission" date="2017-01" db="EMBL/GenBank/DDBJ databases">
        <title>Genome Analysis of Deinococcus marmoris KOPRI26562.</title>
        <authorList>
            <person name="Kim J.H."/>
            <person name="Oh H.-M."/>
        </authorList>
    </citation>
    <scope>NUCLEOTIDE SEQUENCE [LARGE SCALE GENOMIC DNA]</scope>
    <source>
        <strain evidence="2 3">KOPRI26562</strain>
    </source>
</reference>
<accession>A0A1U7NZ94</accession>
<feature type="transmembrane region" description="Helical" evidence="1">
    <location>
        <begin position="417"/>
        <end position="437"/>
    </location>
</feature>
<proteinExistence type="predicted"/>
<organism evidence="2 3">
    <name type="scientific">Deinococcus marmoris</name>
    <dbReference type="NCBI Taxonomy" id="249408"/>
    <lineage>
        <taxon>Bacteria</taxon>
        <taxon>Thermotogati</taxon>
        <taxon>Deinococcota</taxon>
        <taxon>Deinococci</taxon>
        <taxon>Deinococcales</taxon>
        <taxon>Deinococcaceae</taxon>
        <taxon>Deinococcus</taxon>
    </lineage>
</organism>
<protein>
    <submittedName>
        <fullName evidence="2">Uncharacterized protein</fullName>
    </submittedName>
</protein>
<keyword evidence="1" id="KW-1133">Transmembrane helix</keyword>
<dbReference type="AlphaFoldDB" id="A0A1U7NZ94"/>
<evidence type="ECO:0000313" key="3">
    <source>
        <dbReference type="Proteomes" id="UP000186607"/>
    </source>
</evidence>
<sequence>MTAPLAPLPPLTRLGRELNAVCAHATQPEEIAAALEANGLNDDIARERYGLDNVFACAEALFVNVPYREPRPATLPALLPAWNLITRGALYALPGAALAVAAPLLAPYPGAQTALIVSVVFGWGWGQGLASLGYRKSGRPLYRFLSGATLLTFPVAAALSALAALVTQQPVLAAALVGAVAGSAFAAFAALLILGRPWRVALVYLPSLACLLTVALGGVVNADVAWLSVAFAAALPLLVLAERTNLPEGLHLPVLRWTVPLAHATAGWSCGLFVTVVFGAALWSRLGAAALLPVIVSVGAMEVLSLIFHGRLRALAHRHGNLGSLGRSAVRALLQVLTLYLLVLTVLLTLYLAMTQPGGWQELPAGLVAALPLLVYGGALLLGTLISNTGYPWLTGVAWLFGSLVFLTVQTTQPQNAALLGAVATLSVTALGMKALLWNPLTYR</sequence>
<comment type="caution">
    <text evidence="2">The sequence shown here is derived from an EMBL/GenBank/DDBJ whole genome shotgun (WGS) entry which is preliminary data.</text>
</comment>
<dbReference type="OrthoDB" id="61630at2"/>
<feature type="transmembrane region" description="Helical" evidence="1">
    <location>
        <begin position="224"/>
        <end position="241"/>
    </location>
</feature>
<keyword evidence="3" id="KW-1185">Reference proteome</keyword>
<dbReference type="EMBL" id="MSTI01000070">
    <property type="protein sequence ID" value="OLV18230.1"/>
    <property type="molecule type" value="Genomic_DNA"/>
</dbReference>
<feature type="transmembrane region" description="Helical" evidence="1">
    <location>
        <begin position="329"/>
        <end position="353"/>
    </location>
</feature>
<dbReference type="STRING" id="249408.BOO71_0006394"/>